<dbReference type="PANTHER" id="PTHR19303:SF74">
    <property type="entry name" value="POGO TRANSPOSABLE ELEMENT WITH KRAB DOMAIN"/>
    <property type="match status" value="1"/>
</dbReference>
<dbReference type="InterPro" id="IPR004875">
    <property type="entry name" value="DDE_SF_endonuclease_dom"/>
</dbReference>
<feature type="compositionally biased region" description="Basic and acidic residues" evidence="3">
    <location>
        <begin position="734"/>
        <end position="745"/>
    </location>
</feature>
<accession>A0ABR3HQS5</accession>
<sequence>MVSNYKRKTDRGSYSKDKLKEAVQAVKNGNLSGYKASQLYKIPRMTILDHVNNRRTKSNTLGRNTALTLEAEAKLANSLKLMEKHGFGLSRQELLETVGEYVKKNNISTNFKNGIPGQAWFTAFKKRHILSLKKPQAVEYARKKAIDPFIVYPYFDLLKKVLEELKLSEKPEAIWNMDETSFSKDPEKTKIVGAKGHAATRVISSPGRENTTVLLCANARGEKAPPMIVYKGKNVWDSWVSPDDYPNTAYAATANGWMESEVFEKYFLKTFLPTIGDQRPVLLIYDGHATHVGLNIIEKAREAGVTILKLPSHTSHVLQPLDISLMKPFKDRWDALLVKWQRLNVGVPLPKKEFARLIGEVWKQIDSQILKNGFRKAGIFPLNVDEIGEENFDSLKLQRWKQHSETISTESSDKIVVQNTPKSLLSLALHCIATLNTGLTLGCSNTLSKTNPKGLVESQLESEEPKNIHQVQKHLSSALNKDSAKVAEKGKIQITENKLVTFEDLLLMKIKPGNNETVKRRKMAPGAEVITHEDVLKRKMEEKLKNIKKETQTKKGQGVGKKSRDSEKDNVERSVKKPKVKKRAKIISPDSTSVSDCVSIYSDSDVLDCDEDIFIDTNMTSPMQIENTNDEEAEMWEVDPLNYGPSTSKKCLKGREGFAATKKVKDILKGKLKKNINRDNIFIDTNTMTPTTTENNKNLNEICNKSERENKRNIEEKLKNIKTKKGKGIGKKSRNSEKENVERSVNKPKVKKRAKIISPDSTSVSDCVSIYSDSDVLDCDEDIFIDTNMTSPMQIENTNDEEAEMWEVDPLNYGPSTSNKCLKRREGLAATKKGKDIVKGKLKKNINKDNIFIDTNTVTPTTTENNKKSNEICNSSERENKRNIEEKLSDSEIFDCDKNEESNKIRENKVVIEDGNELDRGNKTNNRKNENNLALNDHVLVRYFSRKKWTYYVGYVEKIKASEKKCYSIRFYKTIKNPLKFVLTKKLDCDDVPIDSVVKKVNLRQAPNNPKEFVLSDNDDTIFFT</sequence>
<organism evidence="6 7">
    <name type="scientific">Loxostege sticticalis</name>
    <name type="common">Beet webworm moth</name>
    <dbReference type="NCBI Taxonomy" id="481309"/>
    <lineage>
        <taxon>Eukaryota</taxon>
        <taxon>Metazoa</taxon>
        <taxon>Ecdysozoa</taxon>
        <taxon>Arthropoda</taxon>
        <taxon>Hexapoda</taxon>
        <taxon>Insecta</taxon>
        <taxon>Pterygota</taxon>
        <taxon>Neoptera</taxon>
        <taxon>Endopterygota</taxon>
        <taxon>Lepidoptera</taxon>
        <taxon>Glossata</taxon>
        <taxon>Ditrysia</taxon>
        <taxon>Pyraloidea</taxon>
        <taxon>Crambidae</taxon>
        <taxon>Pyraustinae</taxon>
        <taxon>Loxostege</taxon>
    </lineage>
</organism>
<evidence type="ECO:0000313" key="6">
    <source>
        <dbReference type="EMBL" id="KAL0878920.1"/>
    </source>
</evidence>
<protein>
    <recommendedName>
        <fullName evidence="8">Transposase</fullName>
    </recommendedName>
</protein>
<feature type="compositionally biased region" description="Basic residues" evidence="3">
    <location>
        <begin position="746"/>
        <end position="755"/>
    </location>
</feature>
<dbReference type="SUPFAM" id="SSF46689">
    <property type="entry name" value="Homeodomain-like"/>
    <property type="match status" value="1"/>
</dbReference>
<name>A0ABR3HQS5_LOXSC</name>
<evidence type="ECO:0000313" key="7">
    <source>
        <dbReference type="Proteomes" id="UP001549920"/>
    </source>
</evidence>
<proteinExistence type="predicted"/>
<dbReference type="InterPro" id="IPR036397">
    <property type="entry name" value="RNaseH_sf"/>
</dbReference>
<keyword evidence="7" id="KW-1185">Reference proteome</keyword>
<feature type="region of interest" description="Disordered" evidence="3">
    <location>
        <begin position="724"/>
        <end position="756"/>
    </location>
</feature>
<evidence type="ECO:0008006" key="8">
    <source>
        <dbReference type="Google" id="ProtNLM"/>
    </source>
</evidence>
<feature type="domain" description="DDE-1" evidence="4">
    <location>
        <begin position="209"/>
        <end position="374"/>
    </location>
</feature>
<evidence type="ECO:0000259" key="4">
    <source>
        <dbReference type="Pfam" id="PF03184"/>
    </source>
</evidence>
<evidence type="ECO:0000259" key="5">
    <source>
        <dbReference type="Pfam" id="PF05225"/>
    </source>
</evidence>
<dbReference type="Pfam" id="PF03184">
    <property type="entry name" value="DDE_1"/>
    <property type="match status" value="1"/>
</dbReference>
<feature type="coiled-coil region" evidence="2">
    <location>
        <begin position="696"/>
        <end position="724"/>
    </location>
</feature>
<keyword evidence="2" id="KW-0175">Coiled coil</keyword>
<dbReference type="InterPro" id="IPR009057">
    <property type="entry name" value="Homeodomain-like_sf"/>
</dbReference>
<evidence type="ECO:0000256" key="1">
    <source>
        <dbReference type="ARBA" id="ARBA00004123"/>
    </source>
</evidence>
<gene>
    <name evidence="6" type="ORF">ABMA27_003917</name>
</gene>
<dbReference type="InterPro" id="IPR050863">
    <property type="entry name" value="CenT-Element_Derived"/>
</dbReference>
<feature type="compositionally biased region" description="Basic residues" evidence="3">
    <location>
        <begin position="576"/>
        <end position="585"/>
    </location>
</feature>
<feature type="compositionally biased region" description="Basic and acidic residues" evidence="3">
    <location>
        <begin position="544"/>
        <end position="553"/>
    </location>
</feature>
<feature type="compositionally biased region" description="Basic and acidic residues" evidence="3">
    <location>
        <begin position="562"/>
        <end position="575"/>
    </location>
</feature>
<dbReference type="Gene3D" id="1.10.10.60">
    <property type="entry name" value="Homeodomain-like"/>
    <property type="match status" value="1"/>
</dbReference>
<dbReference type="EMBL" id="JBEUOH010000015">
    <property type="protein sequence ID" value="KAL0878920.1"/>
    <property type="molecule type" value="Genomic_DNA"/>
</dbReference>
<comment type="subcellular location">
    <subcellularLocation>
        <location evidence="1">Nucleus</location>
    </subcellularLocation>
</comment>
<feature type="domain" description="HTH psq-type" evidence="5">
    <location>
        <begin position="16"/>
        <end position="56"/>
    </location>
</feature>
<evidence type="ECO:0000256" key="2">
    <source>
        <dbReference type="SAM" id="Coils"/>
    </source>
</evidence>
<reference evidence="6 7" key="1">
    <citation type="submission" date="2024-06" db="EMBL/GenBank/DDBJ databases">
        <title>A chromosome-level genome assembly of beet webworm, Loxostege sticticalis.</title>
        <authorList>
            <person name="Zhang Y."/>
        </authorList>
    </citation>
    <scope>NUCLEOTIDE SEQUENCE [LARGE SCALE GENOMIC DNA]</scope>
    <source>
        <strain evidence="6">AQ026</strain>
        <tissue evidence="6">Whole body</tissue>
    </source>
</reference>
<dbReference type="Proteomes" id="UP001549920">
    <property type="component" value="Unassembled WGS sequence"/>
</dbReference>
<dbReference type="Gene3D" id="3.30.420.10">
    <property type="entry name" value="Ribonuclease H-like superfamily/Ribonuclease H"/>
    <property type="match status" value="1"/>
</dbReference>
<feature type="region of interest" description="Disordered" evidence="3">
    <location>
        <begin position="544"/>
        <end position="587"/>
    </location>
</feature>
<dbReference type="InterPro" id="IPR007889">
    <property type="entry name" value="HTH_Psq"/>
</dbReference>
<feature type="compositionally biased region" description="Basic residues" evidence="3">
    <location>
        <begin position="724"/>
        <end position="733"/>
    </location>
</feature>
<comment type="caution">
    <text evidence="6">The sequence shown here is derived from an EMBL/GenBank/DDBJ whole genome shotgun (WGS) entry which is preliminary data.</text>
</comment>
<dbReference type="Pfam" id="PF05225">
    <property type="entry name" value="HTH_psq"/>
    <property type="match status" value="1"/>
</dbReference>
<dbReference type="PANTHER" id="PTHR19303">
    <property type="entry name" value="TRANSPOSON"/>
    <property type="match status" value="1"/>
</dbReference>
<evidence type="ECO:0000256" key="3">
    <source>
        <dbReference type="SAM" id="MobiDB-lite"/>
    </source>
</evidence>